<reference evidence="1 2" key="1">
    <citation type="journal article" date="2014" name="J. Biotechnol.">
        <title>Complete genome sequence of the actinobacterium Actinoplanes friuliensis HAG 010964, producer of the lipopeptide antibiotic friulimycin.</title>
        <authorList>
            <person name="Ruckert C."/>
            <person name="Szczepanowski R."/>
            <person name="Albersmeier A."/>
            <person name="Goesmann A."/>
            <person name="Fischer N."/>
            <person name="Steinkamper A."/>
            <person name="Puhler A."/>
            <person name="Biener R."/>
            <person name="Schwartz D."/>
            <person name="Kalinowski J."/>
        </authorList>
    </citation>
    <scope>NUCLEOTIDE SEQUENCE [LARGE SCALE GENOMIC DNA]</scope>
    <source>
        <strain evidence="1 2">DSM 7358</strain>
    </source>
</reference>
<evidence type="ECO:0008006" key="3">
    <source>
        <dbReference type="Google" id="ProtNLM"/>
    </source>
</evidence>
<proteinExistence type="predicted"/>
<dbReference type="AlphaFoldDB" id="U5W038"/>
<dbReference type="Gene3D" id="2.30.320.10">
    <property type="entry name" value="YwqG-like"/>
    <property type="match status" value="1"/>
</dbReference>
<dbReference type="InterPro" id="IPR035948">
    <property type="entry name" value="YwqG-like_sf"/>
</dbReference>
<dbReference type="Proteomes" id="UP000017746">
    <property type="component" value="Chromosome"/>
</dbReference>
<dbReference type="STRING" id="1246995.AFR_14995"/>
<keyword evidence="2" id="KW-1185">Reference proteome</keyword>
<dbReference type="EMBL" id="CP006272">
    <property type="protein sequence ID" value="AGZ41281.1"/>
    <property type="molecule type" value="Genomic_DNA"/>
</dbReference>
<sequence>MPNFPRPSAAEILSALPGLSPYARRAVILDVSRGAPGVRDSSIGGPLLWPRTETWPSCSFPDEVEESGFPAVAMVPVAQIFAADVPGPWWPEGFDLLQLLWCPNTHWETPGNQAEVSPIVELRWRRAADVHDILETPPQPARYDVDDCYTLTPCSFTTEELIDFPYYEELPEALRPPLQKLIEQHSPPGTRGDVITCLPGWKVGGWPTWRLNEPRPIDCEVCGTAMVLLFTIASDDTVGTNVGRFGELRIFVCPDHPGEFEADQH</sequence>
<dbReference type="SUPFAM" id="SSF103032">
    <property type="entry name" value="Hypothetical protein YwqG"/>
    <property type="match status" value="1"/>
</dbReference>
<accession>U5W038</accession>
<evidence type="ECO:0000313" key="1">
    <source>
        <dbReference type="EMBL" id="AGZ41281.1"/>
    </source>
</evidence>
<dbReference type="KEGG" id="afs:AFR_14995"/>
<name>U5W038_9ACTN</name>
<dbReference type="PATRIC" id="fig|1246995.3.peg.3045"/>
<evidence type="ECO:0000313" key="2">
    <source>
        <dbReference type="Proteomes" id="UP000017746"/>
    </source>
</evidence>
<gene>
    <name evidence="1" type="ORF">AFR_14995</name>
</gene>
<dbReference type="eggNOG" id="COG3878">
    <property type="taxonomic scope" value="Bacteria"/>
</dbReference>
<dbReference type="HOGENOM" id="CLU_038469_0_0_11"/>
<dbReference type="RefSeq" id="WP_023361340.1">
    <property type="nucleotide sequence ID" value="NC_022657.1"/>
</dbReference>
<organism evidence="1 2">
    <name type="scientific">Actinoplanes friuliensis DSM 7358</name>
    <dbReference type="NCBI Taxonomy" id="1246995"/>
    <lineage>
        <taxon>Bacteria</taxon>
        <taxon>Bacillati</taxon>
        <taxon>Actinomycetota</taxon>
        <taxon>Actinomycetes</taxon>
        <taxon>Micromonosporales</taxon>
        <taxon>Micromonosporaceae</taxon>
        <taxon>Actinoplanes</taxon>
    </lineage>
</organism>
<protein>
    <recommendedName>
        <fullName evidence="3">DUF1963 domain-containing protein</fullName>
    </recommendedName>
</protein>